<keyword evidence="6" id="KW-1133">Transmembrane helix</keyword>
<dbReference type="CDD" id="cd11301">
    <property type="entry name" value="Fut1_Fut2_like"/>
    <property type="match status" value="1"/>
</dbReference>
<dbReference type="Gene3D" id="3.90.550.50">
    <property type="match status" value="1"/>
</dbReference>
<protein>
    <submittedName>
        <fullName evidence="10">Alpha-1,2-fucosyltransferase</fullName>
    </submittedName>
</protein>
<name>A0A975PGY9_9BACT</name>
<reference evidence="10" key="1">
    <citation type="submission" date="2021-04" db="EMBL/GenBank/DDBJ databases">
        <title>Luteolibacter sp. 32A isolated from the skin of an Anderson's salamander (Ambystoma andersonii).</title>
        <authorList>
            <person name="Spergser J."/>
            <person name="Busse H.-J."/>
        </authorList>
    </citation>
    <scope>NUCLEOTIDE SEQUENCE</scope>
    <source>
        <strain evidence="10">32A</strain>
    </source>
</reference>
<evidence type="ECO:0000256" key="1">
    <source>
        <dbReference type="ARBA" id="ARBA00004323"/>
    </source>
</evidence>
<evidence type="ECO:0000256" key="9">
    <source>
        <dbReference type="ARBA" id="ARBA00023180"/>
    </source>
</evidence>
<dbReference type="PANTHER" id="PTHR11927:SF9">
    <property type="entry name" value="L-FUCOSYLTRANSFERASE"/>
    <property type="match status" value="1"/>
</dbReference>
<comment type="subcellular location">
    <subcellularLocation>
        <location evidence="1">Golgi apparatus membrane</location>
        <topology evidence="1">Single-pass type II membrane protein</topology>
    </subcellularLocation>
</comment>
<evidence type="ECO:0000313" key="11">
    <source>
        <dbReference type="Proteomes" id="UP000676169"/>
    </source>
</evidence>
<keyword evidence="8" id="KW-0472">Membrane</keyword>
<keyword evidence="11" id="KW-1185">Reference proteome</keyword>
<keyword evidence="9" id="KW-0325">Glycoprotein</keyword>
<keyword evidence="2" id="KW-0328">Glycosyltransferase</keyword>
<organism evidence="10 11">
    <name type="scientific">Luteolibacter ambystomatis</name>
    <dbReference type="NCBI Taxonomy" id="2824561"/>
    <lineage>
        <taxon>Bacteria</taxon>
        <taxon>Pseudomonadati</taxon>
        <taxon>Verrucomicrobiota</taxon>
        <taxon>Verrucomicrobiia</taxon>
        <taxon>Verrucomicrobiales</taxon>
        <taxon>Verrucomicrobiaceae</taxon>
        <taxon>Luteolibacter</taxon>
    </lineage>
</organism>
<evidence type="ECO:0000256" key="2">
    <source>
        <dbReference type="ARBA" id="ARBA00022676"/>
    </source>
</evidence>
<dbReference type="PANTHER" id="PTHR11927">
    <property type="entry name" value="GALACTOSIDE 2-L-FUCOSYLTRANSFERASE"/>
    <property type="match status" value="1"/>
</dbReference>
<dbReference type="Pfam" id="PF02485">
    <property type="entry name" value="Branch"/>
    <property type="match status" value="1"/>
</dbReference>
<dbReference type="InterPro" id="IPR003406">
    <property type="entry name" value="Glyco_trans_14"/>
</dbReference>
<dbReference type="SUPFAM" id="SSF53335">
    <property type="entry name" value="S-adenosyl-L-methionine-dependent methyltransferases"/>
    <property type="match status" value="1"/>
</dbReference>
<dbReference type="EMBL" id="CP073100">
    <property type="protein sequence ID" value="QUE52751.1"/>
    <property type="molecule type" value="Genomic_DNA"/>
</dbReference>
<dbReference type="InterPro" id="IPR002516">
    <property type="entry name" value="Glyco_trans_11"/>
</dbReference>
<dbReference type="InterPro" id="IPR029063">
    <property type="entry name" value="SAM-dependent_MTases_sf"/>
</dbReference>
<dbReference type="GO" id="GO:0016020">
    <property type="term" value="C:membrane"/>
    <property type="evidence" value="ECO:0007669"/>
    <property type="project" value="InterPro"/>
</dbReference>
<evidence type="ECO:0000256" key="7">
    <source>
        <dbReference type="ARBA" id="ARBA00023034"/>
    </source>
</evidence>
<dbReference type="Proteomes" id="UP000676169">
    <property type="component" value="Chromosome"/>
</dbReference>
<dbReference type="InterPro" id="IPR002659">
    <property type="entry name" value="Glyco_trans_31"/>
</dbReference>
<dbReference type="Pfam" id="PF01762">
    <property type="entry name" value="Galactosyl_T"/>
    <property type="match status" value="1"/>
</dbReference>
<proteinExistence type="predicted"/>
<evidence type="ECO:0000256" key="3">
    <source>
        <dbReference type="ARBA" id="ARBA00022679"/>
    </source>
</evidence>
<dbReference type="Pfam" id="PF01531">
    <property type="entry name" value="Glyco_transf_11"/>
    <property type="match status" value="1"/>
</dbReference>
<evidence type="ECO:0000256" key="4">
    <source>
        <dbReference type="ARBA" id="ARBA00022692"/>
    </source>
</evidence>
<sequence length="1206" mass="135365">MSTLPSSPSGALLPKILVGICSCRAYPEKRAAVRETWLAEARPNIECRFFVGRGETALPGEADTIQLDADDSYHWLPEKVIAFFKHALATSDFEWLFKCDDDTYVALDRLTGLIDPAFQLIGSEYVQQRGSPSGGAGYFLPRDMVAKIAADRTLPLTGAEDVIIGEAAVRLGAKALGSARLRMSATPFPRPENEVVTAHWCSPDRLRAVHAIYRTDPIRITRYRHPYWHDDILFYESGHFVRRATACSGTWTTDTSGTRHLVWYDWEEQIQIPSPPAVRSRVFDALHHHWSDMVVLHPDGTFQRASTSCGGRWTEADGVLLLNWAQWPSDTLKAEGDGYRSDSLVLKEAPSLSDDWPERPLVSDERISRTGEWNGQCPDHGCYDFRLGNAIAELLARQGCRSVVDCGCGSGRYTSLLRVRGFEAMGFDGNLETDVLSKGTCRSKNLSRPVELPLSDAAISLEVGEHIPAEYEDAFLDNLVGATRSLLVLSWAVPGQGGRGHVNLRPNLHLEEQLKRRGMVRWHFAEHLLREQCSIGWFRNSLMVYRRSPQSEDTTTLFAFESHPDERSKREEIRRSILSHSDDRAQICFFAPEESGRLMDEADFIQVPLGEQRTPDAVLHGFLAQAVHSSDFSHLVISTTEHGSPVGTNGSNDGGSRWSREEVEQWVHRFNLGLKTPGPTHLTVGLAGGMGNQMFQYAYALRLARQFGLPLKTTFLPLGRAFALRMFGIEPDATPSSPFEKIEYWDSYPGPVGWTVAGRIRESSTPEVLIAGYFQNEEYFLPVADEIRRLFKIEPHLPISCGERLPVAIHVRRGDFLTVPQHQVCGMDYYRRAMELMRNLVHAPQFIVVSDDPDWCSAEFGGADDVFVCGIQNEAQAMATFAGCRAFILSNSTFGWWGAWLANAAPVIAPDRFLNSREWQAWPDRWITIPASLSSPPKGPVPVVVGAKSNGGKEAVVTEHLPIRLGLLFLTRQDLNHPQLWKQFIDSADGEVAVFVHPKHPAEIRTPWLKEHVIRELHPTNWGDASLVRAMLALLKEAFRDATVTHFALLSESCIPIKAWHQIKTALQSDPRSRIDEQTIDRMSGSHRGRFQSSSRVLSSSWRVHSQWVLLDRQAASEILLAGRLNDFGNVFAADEHYFGTMLASRGYPDDKLNRSSAIWIRWAGSPVSFEHLDEALIEELRRFPGFFARKFPPQADIQSVRFSED</sequence>
<keyword evidence="4" id="KW-0812">Transmembrane</keyword>
<keyword evidence="5" id="KW-0735">Signal-anchor</keyword>
<keyword evidence="3" id="KW-0808">Transferase</keyword>
<dbReference type="Gene3D" id="3.40.50.150">
    <property type="entry name" value="Vaccinia Virus protein VP39"/>
    <property type="match status" value="1"/>
</dbReference>
<accession>A0A975PGY9</accession>
<dbReference type="GO" id="GO:0008107">
    <property type="term" value="F:galactoside 2-alpha-L-fucosyltransferase activity"/>
    <property type="evidence" value="ECO:0007669"/>
    <property type="project" value="InterPro"/>
</dbReference>
<dbReference type="AlphaFoldDB" id="A0A975PGY9"/>
<evidence type="ECO:0000313" key="10">
    <source>
        <dbReference type="EMBL" id="QUE52751.1"/>
    </source>
</evidence>
<gene>
    <name evidence="10" type="ORF">KBB96_07615</name>
</gene>
<dbReference type="GO" id="GO:0005975">
    <property type="term" value="P:carbohydrate metabolic process"/>
    <property type="evidence" value="ECO:0007669"/>
    <property type="project" value="InterPro"/>
</dbReference>
<evidence type="ECO:0000256" key="5">
    <source>
        <dbReference type="ARBA" id="ARBA00022968"/>
    </source>
</evidence>
<evidence type="ECO:0000256" key="6">
    <source>
        <dbReference type="ARBA" id="ARBA00022989"/>
    </source>
</evidence>
<dbReference type="KEGG" id="lamb:KBB96_07615"/>
<evidence type="ECO:0000256" key="8">
    <source>
        <dbReference type="ARBA" id="ARBA00023136"/>
    </source>
</evidence>
<keyword evidence="7" id="KW-0333">Golgi apparatus</keyword>